<comment type="caution">
    <text evidence="2">The sequence shown here is derived from an EMBL/GenBank/DDBJ whole genome shotgun (WGS) entry which is preliminary data.</text>
</comment>
<keyword evidence="1" id="KW-1133">Transmembrane helix</keyword>
<protein>
    <submittedName>
        <fullName evidence="2">Uncharacterized protein</fullName>
    </submittedName>
</protein>
<sequence>MLEELLLKMVAQSPAMGVIAFIVFIFLKDRTAMMKNLYQLSELCHKRSESNDKVTQDLTVAIVGMMTWLQKNGRR</sequence>
<evidence type="ECO:0000313" key="2">
    <source>
        <dbReference type="EMBL" id="KKM04388.1"/>
    </source>
</evidence>
<accession>A0A0F9JZQ0</accession>
<dbReference type="AlphaFoldDB" id="A0A0F9JZQ0"/>
<evidence type="ECO:0000256" key="1">
    <source>
        <dbReference type="SAM" id="Phobius"/>
    </source>
</evidence>
<feature type="transmembrane region" description="Helical" evidence="1">
    <location>
        <begin position="6"/>
        <end position="27"/>
    </location>
</feature>
<dbReference type="EMBL" id="LAZR01016464">
    <property type="protein sequence ID" value="KKM04388.1"/>
    <property type="molecule type" value="Genomic_DNA"/>
</dbReference>
<name>A0A0F9JZQ0_9ZZZZ</name>
<keyword evidence="1" id="KW-0472">Membrane</keyword>
<proteinExistence type="predicted"/>
<keyword evidence="1" id="KW-0812">Transmembrane</keyword>
<gene>
    <name evidence="2" type="ORF">LCGC14_1764710</name>
</gene>
<reference evidence="2" key="1">
    <citation type="journal article" date="2015" name="Nature">
        <title>Complex archaea that bridge the gap between prokaryotes and eukaryotes.</title>
        <authorList>
            <person name="Spang A."/>
            <person name="Saw J.H."/>
            <person name="Jorgensen S.L."/>
            <person name="Zaremba-Niedzwiedzka K."/>
            <person name="Martijn J."/>
            <person name="Lind A.E."/>
            <person name="van Eijk R."/>
            <person name="Schleper C."/>
            <person name="Guy L."/>
            <person name="Ettema T.J."/>
        </authorList>
    </citation>
    <scope>NUCLEOTIDE SEQUENCE</scope>
</reference>
<organism evidence="2">
    <name type="scientific">marine sediment metagenome</name>
    <dbReference type="NCBI Taxonomy" id="412755"/>
    <lineage>
        <taxon>unclassified sequences</taxon>
        <taxon>metagenomes</taxon>
        <taxon>ecological metagenomes</taxon>
    </lineage>
</organism>